<comment type="caution">
    <text evidence="2">The sequence shown here is derived from an EMBL/GenBank/DDBJ whole genome shotgun (WGS) entry which is preliminary data.</text>
</comment>
<proteinExistence type="predicted"/>
<evidence type="ECO:0000313" key="3">
    <source>
        <dbReference type="Proteomes" id="UP000221165"/>
    </source>
</evidence>
<evidence type="ECO:0000256" key="1">
    <source>
        <dbReference type="SAM" id="MobiDB-lite"/>
    </source>
</evidence>
<dbReference type="Proteomes" id="UP000221165">
    <property type="component" value="Unassembled WGS sequence"/>
</dbReference>
<dbReference type="EMBL" id="MIGC01003258">
    <property type="protein sequence ID" value="PHJ19726.1"/>
    <property type="molecule type" value="Genomic_DNA"/>
</dbReference>
<name>A0A2C6KUG7_9APIC</name>
<keyword evidence="3" id="KW-1185">Reference proteome</keyword>
<sequence length="556" mass="58619">MTDAQNLAADLDGVSQRAGQQDGERAAAAGKSIKGEPLKKGPSLAANFLAAGAAAPREPLSATRRAHADCISLPLSPGRRLSSAGSGRSSSSPQRGAVQAGDVLSPWLSEKDSVWGSRRLVNGVDAGQRLSEHALRAFVVEWARGTEAASRACALLSRVGEEAAFLPLGRRKKTEYADFLERLLVDWITRVLDQSASAQSRSACAKADAMVKGCENTFAPLTEPGVSQNRGRHYGRDSATAAATATARLCGLCACLTGCLRLGALSTRTQGKFRPTFFSSLLSLCTLLTAEGQPKNLAGDFFTCLLVNSVEGNNASNHPTSHCVLASIAGAAPGPAPGSKQGNTSKWNLCPSRAPDTSELERSPARATIIPVPHLVEELRQTPVVRQQRQLLVLVLCELRDTVLLFLADCLSRTSALKVLSPQNDSQLVLEQLRGIFQHEMQLCLQGLTLGEQGMSDVLKRSSSTRNGSSGFGGLRLSPPQAPPVLLTEAGVGAAGAAQAASAAAVSFSWWWWLCGSLVRCFVAAQKLLLPPWKSGDGKRQSAGIEPATDSGVPKN</sequence>
<dbReference type="GeneID" id="94429809"/>
<evidence type="ECO:0000313" key="2">
    <source>
        <dbReference type="EMBL" id="PHJ19726.1"/>
    </source>
</evidence>
<dbReference type="RefSeq" id="XP_067921422.1">
    <property type="nucleotide sequence ID" value="XM_068066598.1"/>
</dbReference>
<accession>A0A2C6KUG7</accession>
<protein>
    <submittedName>
        <fullName evidence="2">Uncharacterized protein</fullName>
    </submittedName>
</protein>
<organism evidence="2 3">
    <name type="scientific">Cystoisospora suis</name>
    <dbReference type="NCBI Taxonomy" id="483139"/>
    <lineage>
        <taxon>Eukaryota</taxon>
        <taxon>Sar</taxon>
        <taxon>Alveolata</taxon>
        <taxon>Apicomplexa</taxon>
        <taxon>Conoidasida</taxon>
        <taxon>Coccidia</taxon>
        <taxon>Eucoccidiorida</taxon>
        <taxon>Eimeriorina</taxon>
        <taxon>Sarcocystidae</taxon>
        <taxon>Cystoisospora</taxon>
    </lineage>
</organism>
<dbReference type="VEuPathDB" id="ToxoDB:CSUI_006438"/>
<feature type="region of interest" description="Disordered" evidence="1">
    <location>
        <begin position="1"/>
        <end position="40"/>
    </location>
</feature>
<feature type="region of interest" description="Disordered" evidence="1">
    <location>
        <begin position="78"/>
        <end position="101"/>
    </location>
</feature>
<feature type="compositionally biased region" description="Low complexity" evidence="1">
    <location>
        <begin position="78"/>
        <end position="97"/>
    </location>
</feature>
<reference evidence="2 3" key="1">
    <citation type="journal article" date="2017" name="Int. J. Parasitol.">
        <title>The genome of the protozoan parasite Cystoisospora suis and a reverse vaccinology approach to identify vaccine candidates.</title>
        <authorList>
            <person name="Palmieri N."/>
            <person name="Shrestha A."/>
            <person name="Ruttkowski B."/>
            <person name="Beck T."/>
            <person name="Vogl C."/>
            <person name="Tomley F."/>
            <person name="Blake D.P."/>
            <person name="Joachim A."/>
        </authorList>
    </citation>
    <scope>NUCLEOTIDE SEQUENCE [LARGE SCALE GENOMIC DNA]</scope>
    <source>
        <strain evidence="2 3">Wien I</strain>
    </source>
</reference>
<feature type="region of interest" description="Disordered" evidence="1">
    <location>
        <begin position="535"/>
        <end position="556"/>
    </location>
</feature>
<gene>
    <name evidence="2" type="ORF">CSUI_006438</name>
</gene>
<feature type="non-terminal residue" evidence="2">
    <location>
        <position position="556"/>
    </location>
</feature>
<dbReference type="AlphaFoldDB" id="A0A2C6KUG7"/>